<dbReference type="EMBL" id="SGXC01000002">
    <property type="protein sequence ID" value="RZS81628.1"/>
    <property type="molecule type" value="Genomic_DNA"/>
</dbReference>
<evidence type="ECO:0000313" key="4">
    <source>
        <dbReference type="EMBL" id="RZS81628.1"/>
    </source>
</evidence>
<reference evidence="4 5" key="1">
    <citation type="submission" date="2019-02" db="EMBL/GenBank/DDBJ databases">
        <title>Genomic Encyclopedia of Type Strains, Phase IV (KMG-IV): sequencing the most valuable type-strain genomes for metagenomic binning, comparative biology and taxonomic classification.</title>
        <authorList>
            <person name="Goeker M."/>
        </authorList>
    </citation>
    <scope>NUCLEOTIDE SEQUENCE [LARGE SCALE GENOMIC DNA]</scope>
    <source>
        <strain evidence="4 5">K24</strain>
    </source>
</reference>
<feature type="domain" description="DUF2134" evidence="3">
    <location>
        <begin position="65"/>
        <end position="176"/>
    </location>
</feature>
<gene>
    <name evidence="4" type="ORF">EV675_4255</name>
</gene>
<evidence type="ECO:0000256" key="1">
    <source>
        <dbReference type="SAM" id="MobiDB-lite"/>
    </source>
</evidence>
<dbReference type="InterPro" id="IPR018705">
    <property type="entry name" value="DUF2134_membrane"/>
</dbReference>
<name>A0A4Q7NEQ4_9BURK</name>
<accession>A0A4Q7NEQ4</accession>
<sequence>MTPHRRIPSFSSASRAPLSRQRGSVLIAAAAAMLVSVTLLASADLGYLFYMKRELQKTADLAALAGAQQLERDSCVAAQAAARGNANLNLQRFALSMASSPEPVCGRWDPNPDSTKNTVQTMEPPSESYSGAGGKKYFGTPKSTAGFNAIKVAISQQIPLVLPFLGNRSLYAEAIAVQEAPVASFWVGSKLATTNSQTAPLCVLLRVVGANLCEDLSIGTYAGLAGVKITPSGLLKQLGIPVGADLSVGELNSLLAARKVELGQLLNAIVSLANQNSLLGLNASLLNALTAKLGIDTLLVQLGSNSVTSGLFALIQAPSAGSALNVDLDALGLLTAAVGVGVSNHAVTVNLGLPAAVSSAVGLKTNVRASIIEPPSVGIGGLGTKAYTAQVRTFVDIATDGGLVGGLLGLLGTQVKLPIVLDVVSSQGTLTGMSCTAPAKATIKVDSSIAKLCMGKINESTLWSTHDVCATGLQDETFVKLLGINLLHGQVKPDILAQDPVYTTLEVDQTKTVGRNELPLGDTVQDLVNQLLALLLAQSSAGQGAQLEAFPADTATQVADKYLNQYGYTPSVIEQKLLGDGITWPRPCGLLGLGTCAMPTLWRQTVTPLLGSCNQACMRTELIKALQTTASNGLLGGLLNAVGDLLGSLLGGGGSGQSQNLLQAILSPLVGLLKPLLNEVGKLLANLLDGLVGIKIGQTDVHLMSLECDNVRLVY</sequence>
<proteinExistence type="predicted"/>
<feature type="region of interest" description="Disordered" evidence="1">
    <location>
        <begin position="115"/>
        <end position="134"/>
    </location>
</feature>
<evidence type="ECO:0000259" key="3">
    <source>
        <dbReference type="Pfam" id="PF09977"/>
    </source>
</evidence>
<dbReference type="AlphaFoldDB" id="A0A4Q7NEQ4"/>
<dbReference type="Pfam" id="PF09977">
    <property type="entry name" value="Tad_C"/>
    <property type="match status" value="1"/>
</dbReference>
<dbReference type="RefSeq" id="WP_130359530.1">
    <property type="nucleotide sequence ID" value="NZ_SGXC01000002.1"/>
</dbReference>
<keyword evidence="2" id="KW-0812">Transmembrane</keyword>
<keyword evidence="2" id="KW-0472">Membrane</keyword>
<evidence type="ECO:0000256" key="2">
    <source>
        <dbReference type="SAM" id="Phobius"/>
    </source>
</evidence>
<organism evidence="4 5">
    <name type="scientific">Pigmentiphaga kullae</name>
    <dbReference type="NCBI Taxonomy" id="151784"/>
    <lineage>
        <taxon>Bacteria</taxon>
        <taxon>Pseudomonadati</taxon>
        <taxon>Pseudomonadota</taxon>
        <taxon>Betaproteobacteria</taxon>
        <taxon>Burkholderiales</taxon>
        <taxon>Alcaligenaceae</taxon>
        <taxon>Pigmentiphaga</taxon>
    </lineage>
</organism>
<feature type="compositionally biased region" description="Polar residues" evidence="1">
    <location>
        <begin position="115"/>
        <end position="129"/>
    </location>
</feature>
<keyword evidence="2" id="KW-1133">Transmembrane helix</keyword>
<comment type="caution">
    <text evidence="4">The sequence shown here is derived from an EMBL/GenBank/DDBJ whole genome shotgun (WGS) entry which is preliminary data.</text>
</comment>
<dbReference type="Proteomes" id="UP000292445">
    <property type="component" value="Unassembled WGS sequence"/>
</dbReference>
<evidence type="ECO:0000313" key="5">
    <source>
        <dbReference type="Proteomes" id="UP000292445"/>
    </source>
</evidence>
<protein>
    <submittedName>
        <fullName evidence="4">Putative membrane protein</fullName>
    </submittedName>
</protein>
<feature type="transmembrane region" description="Helical" evidence="2">
    <location>
        <begin position="25"/>
        <end position="50"/>
    </location>
</feature>
<dbReference type="OrthoDB" id="8534992at2"/>
<keyword evidence="5" id="KW-1185">Reference proteome</keyword>